<accession>A0A673J528</accession>
<feature type="region of interest" description="Disordered" evidence="14">
    <location>
        <begin position="352"/>
        <end position="387"/>
    </location>
</feature>
<dbReference type="PANTHER" id="PTHR47735">
    <property type="entry name" value="POTASSIUM VOLTAGE-GATED CHANNEL SUBFAMILY KQT MEMBER 4"/>
    <property type="match status" value="1"/>
</dbReference>
<evidence type="ECO:0000256" key="11">
    <source>
        <dbReference type="ARBA" id="ARBA00023136"/>
    </source>
</evidence>
<evidence type="ECO:0000256" key="7">
    <source>
        <dbReference type="ARBA" id="ARBA00022882"/>
    </source>
</evidence>
<dbReference type="Gene3D" id="1.10.287.70">
    <property type="match status" value="1"/>
</dbReference>
<dbReference type="FunFam" id="1.20.120.350:FF:000017">
    <property type="entry name" value="potassium voltage-gated channel subfamily KQT member 1"/>
    <property type="match status" value="1"/>
</dbReference>
<comment type="catalytic activity">
    <reaction evidence="13">
        <text>K(+)(in) = K(+)(out)</text>
        <dbReference type="Rhea" id="RHEA:29463"/>
        <dbReference type="ChEBI" id="CHEBI:29103"/>
    </reaction>
</comment>
<keyword evidence="11 15" id="KW-0472">Membrane</keyword>
<dbReference type="InterPro" id="IPR013821">
    <property type="entry name" value="K_chnl_volt-dep_KCNQ_C"/>
</dbReference>
<keyword evidence="6" id="KW-0631">Potassium channel</keyword>
<evidence type="ECO:0000256" key="2">
    <source>
        <dbReference type="ARBA" id="ARBA00022448"/>
    </source>
</evidence>
<dbReference type="Gene3D" id="6.10.140.1910">
    <property type="match status" value="2"/>
</dbReference>
<dbReference type="InterPro" id="IPR005821">
    <property type="entry name" value="Ion_trans_dom"/>
</dbReference>
<evidence type="ECO:0000256" key="5">
    <source>
        <dbReference type="ARBA" id="ARBA00022692"/>
    </source>
</evidence>
<comment type="subcellular location">
    <subcellularLocation>
        <location evidence="1">Cell membrane</location>
        <topology evidence="1">Multi-pass membrane protein</topology>
    </subcellularLocation>
</comment>
<feature type="transmembrane region" description="Helical" evidence="15">
    <location>
        <begin position="208"/>
        <end position="227"/>
    </location>
</feature>
<feature type="transmembrane region" description="Helical" evidence="15">
    <location>
        <begin position="141"/>
        <end position="160"/>
    </location>
</feature>
<dbReference type="Pfam" id="PF00520">
    <property type="entry name" value="Ion_trans"/>
    <property type="match status" value="1"/>
</dbReference>
<evidence type="ECO:0000256" key="6">
    <source>
        <dbReference type="ARBA" id="ARBA00022826"/>
    </source>
</evidence>
<evidence type="ECO:0000259" key="17">
    <source>
        <dbReference type="Pfam" id="PF03520"/>
    </source>
</evidence>
<evidence type="ECO:0000259" key="16">
    <source>
        <dbReference type="Pfam" id="PF00520"/>
    </source>
</evidence>
<dbReference type="Proteomes" id="UP000472270">
    <property type="component" value="Unassembled WGS sequence"/>
</dbReference>
<evidence type="ECO:0000256" key="13">
    <source>
        <dbReference type="ARBA" id="ARBA00034430"/>
    </source>
</evidence>
<evidence type="ECO:0000256" key="15">
    <source>
        <dbReference type="SAM" id="Phobius"/>
    </source>
</evidence>
<evidence type="ECO:0000313" key="19">
    <source>
        <dbReference type="Proteomes" id="UP000472270"/>
    </source>
</evidence>
<feature type="transmembrane region" description="Helical" evidence="15">
    <location>
        <begin position="234"/>
        <end position="253"/>
    </location>
</feature>
<evidence type="ECO:0000313" key="18">
    <source>
        <dbReference type="Ensembl" id="ENSSRHP00000046603.1"/>
    </source>
</evidence>
<evidence type="ECO:0000256" key="4">
    <source>
        <dbReference type="ARBA" id="ARBA00022538"/>
    </source>
</evidence>
<evidence type="ECO:0000256" key="1">
    <source>
        <dbReference type="ARBA" id="ARBA00004651"/>
    </source>
</evidence>
<evidence type="ECO:0000256" key="9">
    <source>
        <dbReference type="ARBA" id="ARBA00022989"/>
    </source>
</evidence>
<keyword evidence="2" id="KW-0813">Transport</keyword>
<sequence>MKTSQHYGMKDVETGRGTMNSARTVDSLLSAPGTTGAGDSENQRRKQGARLSLLGKPLTYSAQSGRRNAIKMFLLFLLIRLHHVCTDLKEELQSSDGALYEHEFVMIVVFGLEYIIRIWSAGCCCRYRGWQGRLRFARKPFCVIDIIVLIASIAVVSAGSQGNIFATSALRSLRFLQILRMVRMDRRGGTWKLLGSVVYAHSKELVTAWYIGFLVLIFSSFLVYLVEKEFNKQFATYADALWWGTITLTTIGYGDKTPQTWTGRLLSAGFALLGISFFALPAGILGSGFALKVQEQHRQKHFEKRRNPAASLIQVSSSYLKISISQDIQNSTHVASLEFKTKNLSFRERVRMASPRGQSMKSRQMSVNDRRSPATEVGVEGSSPAKVQKSWSFNDRTRFRPSLRLKSQSRTTTEEADLGKFSLKGCHCDVTVEDLSAPLKAVIRAVRIMKFHVAKKKFKETLRPYDVKDVIEQYSAGHLDRLSLLFSLVLFSALLRIPCKKGLESARRYRNRSLKSAPLCVNICFFTFTLRNVAHRIGLGFSVPAVMPVFSQLMSSVAHSFTRT</sequence>
<keyword evidence="8" id="KW-0630">Potassium</keyword>
<dbReference type="PRINTS" id="PR01459">
    <property type="entry name" value="KCNQCHANNEL"/>
</dbReference>
<keyword evidence="5 15" id="KW-0812">Transmembrane</keyword>
<keyword evidence="7" id="KW-0851">Voltage-gated channel</keyword>
<evidence type="ECO:0000256" key="3">
    <source>
        <dbReference type="ARBA" id="ARBA00022475"/>
    </source>
</evidence>
<evidence type="ECO:0000256" key="14">
    <source>
        <dbReference type="SAM" id="MobiDB-lite"/>
    </source>
</evidence>
<dbReference type="Ensembl" id="ENSSRHT00000047912.1">
    <property type="protein sequence ID" value="ENSSRHP00000046603.1"/>
    <property type="gene ID" value="ENSSRHG00000023513.1"/>
</dbReference>
<keyword evidence="19" id="KW-1185">Reference proteome</keyword>
<evidence type="ECO:0000256" key="8">
    <source>
        <dbReference type="ARBA" id="ARBA00022958"/>
    </source>
</evidence>
<proteinExistence type="predicted"/>
<keyword evidence="10" id="KW-0406">Ion transport</keyword>
<keyword evidence="12" id="KW-0407">Ion channel</keyword>
<name>A0A673J528_9TELE</name>
<evidence type="ECO:0000256" key="10">
    <source>
        <dbReference type="ARBA" id="ARBA00023065"/>
    </source>
</evidence>
<feature type="transmembrane region" description="Helical" evidence="15">
    <location>
        <begin position="265"/>
        <end position="291"/>
    </location>
</feature>
<dbReference type="Pfam" id="PF03520">
    <property type="entry name" value="KCNQ_channel"/>
    <property type="match status" value="1"/>
</dbReference>
<protein>
    <submittedName>
        <fullName evidence="18">Potassium voltage-gated channel, KQT-like subfamily, member 5a</fullName>
    </submittedName>
</protein>
<feature type="compositionally biased region" description="Polar residues" evidence="14">
    <location>
        <begin position="356"/>
        <end position="367"/>
    </location>
</feature>
<keyword evidence="4" id="KW-0633">Potassium transport</keyword>
<dbReference type="InterPro" id="IPR003937">
    <property type="entry name" value="K_chnl_volt-dep_KCNQ"/>
</dbReference>
<dbReference type="PRINTS" id="PR00169">
    <property type="entry name" value="KCHANNEL"/>
</dbReference>
<keyword evidence="3" id="KW-1003">Cell membrane</keyword>
<reference evidence="18" key="1">
    <citation type="submission" date="2025-08" db="UniProtKB">
        <authorList>
            <consortium name="Ensembl"/>
        </authorList>
    </citation>
    <scope>IDENTIFICATION</scope>
</reference>
<dbReference type="AlphaFoldDB" id="A0A673J528"/>
<reference evidence="18" key="2">
    <citation type="submission" date="2025-09" db="UniProtKB">
        <authorList>
            <consortium name="Ensembl"/>
        </authorList>
    </citation>
    <scope>IDENTIFICATION</scope>
</reference>
<dbReference type="FunFam" id="1.10.287.70:FF:000016">
    <property type="entry name" value="Putative potassium voltage-gated channel subfamily KQT member 2"/>
    <property type="match status" value="1"/>
</dbReference>
<evidence type="ECO:0000256" key="12">
    <source>
        <dbReference type="ARBA" id="ARBA00023303"/>
    </source>
</evidence>
<dbReference type="SUPFAM" id="SSF81324">
    <property type="entry name" value="Voltage-gated potassium channels"/>
    <property type="match status" value="1"/>
</dbReference>
<dbReference type="GO" id="GO:0008076">
    <property type="term" value="C:voltage-gated potassium channel complex"/>
    <property type="evidence" value="ECO:0007669"/>
    <property type="project" value="TreeGrafter"/>
</dbReference>
<feature type="domain" description="Ion transport" evidence="16">
    <location>
        <begin position="74"/>
        <end position="295"/>
    </location>
</feature>
<feature type="domain" description="Potassium channel voltage dependent KCNQ C-terminal" evidence="17">
    <location>
        <begin position="372"/>
        <end position="487"/>
    </location>
</feature>
<organism evidence="18 19">
    <name type="scientific">Sinocyclocheilus rhinocerous</name>
    <dbReference type="NCBI Taxonomy" id="307959"/>
    <lineage>
        <taxon>Eukaryota</taxon>
        <taxon>Metazoa</taxon>
        <taxon>Chordata</taxon>
        <taxon>Craniata</taxon>
        <taxon>Vertebrata</taxon>
        <taxon>Euteleostomi</taxon>
        <taxon>Actinopterygii</taxon>
        <taxon>Neopterygii</taxon>
        <taxon>Teleostei</taxon>
        <taxon>Ostariophysi</taxon>
        <taxon>Cypriniformes</taxon>
        <taxon>Cyprinidae</taxon>
        <taxon>Cyprininae</taxon>
        <taxon>Sinocyclocheilus</taxon>
    </lineage>
</organism>
<dbReference type="PANTHER" id="PTHR47735:SF8">
    <property type="entry name" value="POTASSIUM VOLTAGE-GATED CHANNEL SUBFAMILY KQT MEMBER 5"/>
    <property type="match status" value="1"/>
</dbReference>
<keyword evidence="9 15" id="KW-1133">Transmembrane helix</keyword>
<dbReference type="GO" id="GO:0005249">
    <property type="term" value="F:voltage-gated potassium channel activity"/>
    <property type="evidence" value="ECO:0007669"/>
    <property type="project" value="InterPro"/>
</dbReference>